<dbReference type="RefSeq" id="WP_090153565.1">
    <property type="nucleotide sequence ID" value="NZ_FNAN01000011.1"/>
</dbReference>
<comment type="similarity">
    <text evidence="1">Belongs to the AHA1 family.</text>
</comment>
<dbReference type="OrthoDB" id="9786557at2"/>
<dbReference type="SUPFAM" id="SSF55961">
    <property type="entry name" value="Bet v1-like"/>
    <property type="match status" value="1"/>
</dbReference>
<evidence type="ECO:0000313" key="3">
    <source>
        <dbReference type="EMBL" id="SDF59279.1"/>
    </source>
</evidence>
<dbReference type="AlphaFoldDB" id="A0A1G7MDT6"/>
<gene>
    <name evidence="3" type="ORF">SAMN04487996_111219</name>
</gene>
<organism evidence="3 4">
    <name type="scientific">Dyadobacter soli</name>
    <dbReference type="NCBI Taxonomy" id="659014"/>
    <lineage>
        <taxon>Bacteria</taxon>
        <taxon>Pseudomonadati</taxon>
        <taxon>Bacteroidota</taxon>
        <taxon>Cytophagia</taxon>
        <taxon>Cytophagales</taxon>
        <taxon>Spirosomataceae</taxon>
        <taxon>Dyadobacter</taxon>
    </lineage>
</organism>
<dbReference type="InterPro" id="IPR013538">
    <property type="entry name" value="ASHA1/2-like_C"/>
</dbReference>
<accession>A0A1G7MDT6</accession>
<dbReference type="Proteomes" id="UP000198748">
    <property type="component" value="Unassembled WGS sequence"/>
</dbReference>
<evidence type="ECO:0000259" key="2">
    <source>
        <dbReference type="Pfam" id="PF08327"/>
    </source>
</evidence>
<dbReference type="InterPro" id="IPR023393">
    <property type="entry name" value="START-like_dom_sf"/>
</dbReference>
<feature type="domain" description="Activator of Hsp90 ATPase homologue 1/2-like C-terminal" evidence="2">
    <location>
        <begin position="14"/>
        <end position="156"/>
    </location>
</feature>
<keyword evidence="4" id="KW-1185">Reference proteome</keyword>
<protein>
    <submittedName>
        <fullName evidence="3">Uncharacterized conserved protein YndB, AHSA1/START domain</fullName>
    </submittedName>
</protein>
<sequence>METERKDVASKIINASADEIYQAIINPDALASWIAPKGMRAQINQFEPWEGGRYQIRLSYDKPADKEQFAKSSDGSDITQGKFLKLLAGRQVSQSVDFVSDNPDFAGTMIMTYQLVNTGEATLVRITAENVPEGISRKDHLEGIHSTLENLAHYLKD</sequence>
<reference evidence="4" key="1">
    <citation type="submission" date="2016-10" db="EMBL/GenBank/DDBJ databases">
        <authorList>
            <person name="Varghese N."/>
            <person name="Submissions S."/>
        </authorList>
    </citation>
    <scope>NUCLEOTIDE SEQUENCE [LARGE SCALE GENOMIC DNA]</scope>
    <source>
        <strain evidence="4">DSM 25329</strain>
    </source>
</reference>
<dbReference type="Pfam" id="PF08327">
    <property type="entry name" value="AHSA1"/>
    <property type="match status" value="1"/>
</dbReference>
<name>A0A1G7MDT6_9BACT</name>
<dbReference type="EMBL" id="FNAN01000011">
    <property type="protein sequence ID" value="SDF59279.1"/>
    <property type="molecule type" value="Genomic_DNA"/>
</dbReference>
<evidence type="ECO:0000256" key="1">
    <source>
        <dbReference type="ARBA" id="ARBA00006817"/>
    </source>
</evidence>
<evidence type="ECO:0000313" key="4">
    <source>
        <dbReference type="Proteomes" id="UP000198748"/>
    </source>
</evidence>
<proteinExistence type="inferred from homology"/>
<dbReference type="Gene3D" id="3.30.530.20">
    <property type="match status" value="1"/>
</dbReference>